<dbReference type="InterPro" id="IPR036761">
    <property type="entry name" value="TTHA0802/YceI-like_sf"/>
</dbReference>
<evidence type="ECO:0000259" key="2">
    <source>
        <dbReference type="SMART" id="SM00867"/>
    </source>
</evidence>
<dbReference type="SUPFAM" id="SSF101874">
    <property type="entry name" value="YceI-like"/>
    <property type="match status" value="1"/>
</dbReference>
<dbReference type="PANTHER" id="PTHR34406">
    <property type="entry name" value="PROTEIN YCEI"/>
    <property type="match status" value="1"/>
</dbReference>
<name>A0ABV1WTY5_9ACTN</name>
<evidence type="ECO:0000256" key="1">
    <source>
        <dbReference type="ARBA" id="ARBA00008812"/>
    </source>
</evidence>
<protein>
    <submittedName>
        <fullName evidence="3">YceI family protein</fullName>
    </submittedName>
</protein>
<evidence type="ECO:0000313" key="4">
    <source>
        <dbReference type="Proteomes" id="UP001474181"/>
    </source>
</evidence>
<organism evidence="3 4">
    <name type="scientific">Streptomyces hyaluromycini</name>
    <dbReference type="NCBI Taxonomy" id="1377993"/>
    <lineage>
        <taxon>Bacteria</taxon>
        <taxon>Bacillati</taxon>
        <taxon>Actinomycetota</taxon>
        <taxon>Actinomycetes</taxon>
        <taxon>Kitasatosporales</taxon>
        <taxon>Streptomycetaceae</taxon>
        <taxon>Streptomyces</taxon>
    </lineage>
</organism>
<dbReference type="RefSeq" id="WP_350780103.1">
    <property type="nucleotide sequence ID" value="NZ_JBEPEK010000067.1"/>
</dbReference>
<comment type="similarity">
    <text evidence="1">Belongs to the UPF0312 family.</text>
</comment>
<comment type="caution">
    <text evidence="3">The sequence shown here is derived from an EMBL/GenBank/DDBJ whole genome shotgun (WGS) entry which is preliminary data.</text>
</comment>
<proteinExistence type="inferred from homology"/>
<dbReference type="SMART" id="SM00867">
    <property type="entry name" value="YceI"/>
    <property type="match status" value="1"/>
</dbReference>
<keyword evidence="4" id="KW-1185">Reference proteome</keyword>
<reference evidence="3 4" key="1">
    <citation type="submission" date="2024-06" db="EMBL/GenBank/DDBJ databases">
        <title>The Natural Products Discovery Center: Release of the First 8490 Sequenced Strains for Exploring Actinobacteria Biosynthetic Diversity.</title>
        <authorList>
            <person name="Kalkreuter E."/>
            <person name="Kautsar S.A."/>
            <person name="Yang D."/>
            <person name="Bader C.D."/>
            <person name="Teijaro C.N."/>
            <person name="Fluegel L."/>
            <person name="Davis C.M."/>
            <person name="Simpson J.R."/>
            <person name="Lauterbach L."/>
            <person name="Steele A.D."/>
            <person name="Gui C."/>
            <person name="Meng S."/>
            <person name="Li G."/>
            <person name="Viehrig K."/>
            <person name="Ye F."/>
            <person name="Su P."/>
            <person name="Kiefer A.F."/>
            <person name="Nichols A."/>
            <person name="Cepeda A.J."/>
            <person name="Yan W."/>
            <person name="Fan B."/>
            <person name="Jiang Y."/>
            <person name="Adhikari A."/>
            <person name="Zheng C.-J."/>
            <person name="Schuster L."/>
            <person name="Cowan T.M."/>
            <person name="Smanski M.J."/>
            <person name="Chevrette M.G."/>
            <person name="De Carvalho L.P.S."/>
            <person name="Shen B."/>
        </authorList>
    </citation>
    <scope>NUCLEOTIDE SEQUENCE [LARGE SCALE GENOMIC DNA]</scope>
    <source>
        <strain evidence="3 4">NPDC000234</strain>
    </source>
</reference>
<accession>A0ABV1WTY5</accession>
<dbReference type="Pfam" id="PF04264">
    <property type="entry name" value="YceI"/>
    <property type="match status" value="1"/>
</dbReference>
<dbReference type="EMBL" id="JBEPEK010000067">
    <property type="protein sequence ID" value="MER7180226.1"/>
    <property type="molecule type" value="Genomic_DNA"/>
</dbReference>
<dbReference type="Proteomes" id="UP001474181">
    <property type="component" value="Unassembled WGS sequence"/>
</dbReference>
<gene>
    <name evidence="3" type="ORF">ABT404_12225</name>
</gene>
<feature type="domain" description="Lipid/polyisoprenoid-binding YceI-like" evidence="2">
    <location>
        <begin position="2"/>
        <end position="168"/>
    </location>
</feature>
<dbReference type="Gene3D" id="2.40.128.110">
    <property type="entry name" value="Lipid/polyisoprenoid-binding, YceI-like"/>
    <property type="match status" value="1"/>
</dbReference>
<dbReference type="InterPro" id="IPR007372">
    <property type="entry name" value="Lipid/polyisoprenoid-bd_YceI"/>
</dbReference>
<dbReference type="PANTHER" id="PTHR34406:SF1">
    <property type="entry name" value="PROTEIN YCEI"/>
    <property type="match status" value="1"/>
</dbReference>
<sequence length="181" mass="19338">MEWKIDPSHSSVDFGVRYLVSTVHGNFTGLRGPVQLGDAADDETPKLLSFDATFDVTSFQTGIPPRDHHIKGENFLDAEAHPEAKVRLLSLAKDVPSRYLMTVELTLHGVTRTVDLVADTAGPVTDAFGVPRVGASATGRVSRSDFGVDAFPGVISDAIDFTVNVQAVPASIPDDQLPPAK</sequence>
<evidence type="ECO:0000313" key="3">
    <source>
        <dbReference type="EMBL" id="MER7180226.1"/>
    </source>
</evidence>